<protein>
    <submittedName>
        <fullName evidence="2">DNA pilot protein</fullName>
    </submittedName>
</protein>
<proteinExistence type="predicted"/>
<organism evidence="2">
    <name type="scientific">Dipodfec virus RodF1_50</name>
    <dbReference type="NCBI Taxonomy" id="2929300"/>
    <lineage>
        <taxon>Viruses</taxon>
        <taxon>Monodnaviria</taxon>
        <taxon>Sangervirae</taxon>
        <taxon>Phixviricota</taxon>
        <taxon>Malgrandaviricetes</taxon>
        <taxon>Petitvirales</taxon>
        <taxon>Microviridae</taxon>
    </lineage>
</organism>
<reference evidence="2" key="1">
    <citation type="submission" date="2022-02" db="EMBL/GenBank/DDBJ databases">
        <title>Towards deciphering the DNA virus diversity associated with rodent species in the families Cricetidae and Heteromyidae.</title>
        <authorList>
            <person name="Lund M."/>
            <person name="Larsen B.B."/>
            <person name="Gryseels S."/>
            <person name="Kraberger S."/>
            <person name="Rowsey D.M."/>
            <person name="Steger L."/>
            <person name="Yule K.M."/>
            <person name="Upham N.S."/>
            <person name="Worobey M."/>
            <person name="Van Doorslaer K."/>
            <person name="Varsani A."/>
        </authorList>
    </citation>
    <scope>NUCLEOTIDE SEQUENCE</scope>
    <source>
        <strain evidence="2">NeonRodF1_50</strain>
    </source>
</reference>
<feature type="region of interest" description="Disordered" evidence="1">
    <location>
        <begin position="368"/>
        <end position="399"/>
    </location>
</feature>
<evidence type="ECO:0000313" key="2">
    <source>
        <dbReference type="EMBL" id="UPW41976.1"/>
    </source>
</evidence>
<feature type="region of interest" description="Disordered" evidence="1">
    <location>
        <begin position="156"/>
        <end position="179"/>
    </location>
</feature>
<feature type="compositionally biased region" description="Low complexity" evidence="1">
    <location>
        <begin position="159"/>
        <end position="179"/>
    </location>
</feature>
<evidence type="ECO:0000256" key="1">
    <source>
        <dbReference type="SAM" id="MobiDB-lite"/>
    </source>
</evidence>
<sequence>MASSASRVSQDIFGASFSPDNWGPNMPSDVSSAINAYFSGTPSQDDYLFQEYGSEAVGGSQTAARPQQGNSLTSPLQGLLDQFLAISQGNNAWSAQQAADSRDWQREMVRLSQEYNTAEAAKNRDWQKMMSDTAHQREVADLQAAGLNPVLSASGGNGAAVTSGATAAAGSSPSGAHASADTSANQAIASILSAMLSAQTSLEAQRVNAQTNLAIAEKYTAMDKYTSELASQTSLTASRIDSASREYVAHIQAETGRYSADTAKQASEVAAAIHAAAQRYGYDVTAMTQRDIANFNAMVNTSLAQSKFGYDKTLAEMGYKHEFDIKKAFPTNAFGLASTAASELFGTEGLSGLGSTIGDMLGSAFKPTGFGTSRRGGGFRSKSSGKSVASEFPFETYSD</sequence>
<name>A0A976N306_9VIRU</name>
<dbReference type="EMBL" id="OM869704">
    <property type="protein sequence ID" value="UPW41976.1"/>
    <property type="molecule type" value="Genomic_DNA"/>
</dbReference>
<accession>A0A976N306</accession>